<gene>
    <name evidence="1" type="ORF">LBV24_14610</name>
</gene>
<comment type="caution">
    <text evidence="1">The sequence shown here is derived from an EMBL/GenBank/DDBJ whole genome shotgun (WGS) entry which is preliminary data.</text>
</comment>
<dbReference type="Proteomes" id="UP001198402">
    <property type="component" value="Unassembled WGS sequence"/>
</dbReference>
<protein>
    <recommendedName>
        <fullName evidence="3">Lipocalin-like domain-containing protein</fullName>
    </recommendedName>
</protein>
<dbReference type="EMBL" id="JAIUJS010000012">
    <property type="protein sequence ID" value="MCA0154460.1"/>
    <property type="molecule type" value="Genomic_DNA"/>
</dbReference>
<evidence type="ECO:0000313" key="1">
    <source>
        <dbReference type="EMBL" id="MCA0154460.1"/>
    </source>
</evidence>
<reference evidence="2" key="1">
    <citation type="submission" date="2023-07" db="EMBL/GenBank/DDBJ databases">
        <authorList>
            <person name="Yue Y."/>
        </authorList>
    </citation>
    <scope>NUCLEOTIDE SEQUENCE [LARGE SCALE GENOMIC DNA]</scope>
    <source>
        <strain evidence="2">2Y89</strain>
    </source>
</reference>
<accession>A0ABS7Y542</accession>
<name>A0ABS7Y542_9FLAO</name>
<keyword evidence="2" id="KW-1185">Reference proteome</keyword>
<proteinExistence type="predicted"/>
<organism evidence="1 2">
    <name type="scientific">Winogradskyella vincentii</name>
    <dbReference type="NCBI Taxonomy" id="2877122"/>
    <lineage>
        <taxon>Bacteria</taxon>
        <taxon>Pseudomonadati</taxon>
        <taxon>Bacteroidota</taxon>
        <taxon>Flavobacteriia</taxon>
        <taxon>Flavobacteriales</taxon>
        <taxon>Flavobacteriaceae</taxon>
        <taxon>Winogradskyella</taxon>
    </lineage>
</organism>
<evidence type="ECO:0008006" key="3">
    <source>
        <dbReference type="Google" id="ProtNLM"/>
    </source>
</evidence>
<dbReference type="RefSeq" id="WP_224479406.1">
    <property type="nucleotide sequence ID" value="NZ_JAIUJS010000012.1"/>
</dbReference>
<sequence>MKTLNKTLKLLCLIPLLLAMQCDEDVTEDPSLNYSIEGKWLLANAGGSELPPNTMYEFKDGLRYTYYCVDDETTNCDNAYWTALETSEAIPNPDTFSFEPNVLTIDGDMLFDLEFSCDGDVVNVIFPDSVWQWWRIGTSPTDCE</sequence>
<evidence type="ECO:0000313" key="2">
    <source>
        <dbReference type="Proteomes" id="UP001198402"/>
    </source>
</evidence>